<dbReference type="Proteomes" id="UP001596432">
    <property type="component" value="Unassembled WGS sequence"/>
</dbReference>
<evidence type="ECO:0000256" key="1">
    <source>
        <dbReference type="SAM" id="Phobius"/>
    </source>
</evidence>
<feature type="transmembrane region" description="Helical" evidence="1">
    <location>
        <begin position="76"/>
        <end position="98"/>
    </location>
</feature>
<dbReference type="AlphaFoldDB" id="A0ABD5XW09"/>
<evidence type="ECO:0000313" key="3">
    <source>
        <dbReference type="Proteomes" id="UP001596432"/>
    </source>
</evidence>
<dbReference type="EMBL" id="JBHTAS010000001">
    <property type="protein sequence ID" value="MFC7139268.1"/>
    <property type="molecule type" value="Genomic_DNA"/>
</dbReference>
<evidence type="ECO:0000313" key="2">
    <source>
        <dbReference type="EMBL" id="MFC7139268.1"/>
    </source>
</evidence>
<reference evidence="2 3" key="1">
    <citation type="journal article" date="2019" name="Int. J. Syst. Evol. Microbiol.">
        <title>The Global Catalogue of Microorganisms (GCM) 10K type strain sequencing project: providing services to taxonomists for standard genome sequencing and annotation.</title>
        <authorList>
            <consortium name="The Broad Institute Genomics Platform"/>
            <consortium name="The Broad Institute Genome Sequencing Center for Infectious Disease"/>
            <person name="Wu L."/>
            <person name="Ma J."/>
        </authorList>
    </citation>
    <scope>NUCLEOTIDE SEQUENCE [LARGE SCALE GENOMIC DNA]</scope>
    <source>
        <strain evidence="2 3">XZYJT29</strain>
    </source>
</reference>
<keyword evidence="1" id="KW-0812">Transmembrane</keyword>
<proteinExistence type="predicted"/>
<comment type="caution">
    <text evidence="2">The sequence shown here is derived from an EMBL/GenBank/DDBJ whole genome shotgun (WGS) entry which is preliminary data.</text>
</comment>
<dbReference type="RefSeq" id="WP_274324863.1">
    <property type="nucleotide sequence ID" value="NZ_CP118158.1"/>
</dbReference>
<keyword evidence="1" id="KW-1133">Transmembrane helix</keyword>
<protein>
    <submittedName>
        <fullName evidence="2">Uncharacterized protein</fullName>
    </submittedName>
</protein>
<feature type="transmembrane region" description="Helical" evidence="1">
    <location>
        <begin position="28"/>
        <end position="48"/>
    </location>
</feature>
<accession>A0ABD5XW09</accession>
<organism evidence="2 3">
    <name type="scientific">Halosimplex aquaticum</name>
    <dbReference type="NCBI Taxonomy" id="3026162"/>
    <lineage>
        <taxon>Archaea</taxon>
        <taxon>Methanobacteriati</taxon>
        <taxon>Methanobacteriota</taxon>
        <taxon>Stenosarchaea group</taxon>
        <taxon>Halobacteria</taxon>
        <taxon>Halobacteriales</taxon>
        <taxon>Haloarculaceae</taxon>
        <taxon>Halosimplex</taxon>
    </lineage>
</organism>
<keyword evidence="1" id="KW-0472">Membrane</keyword>
<name>A0ABD5XW09_9EURY</name>
<dbReference type="GeneID" id="78819520"/>
<keyword evidence="3" id="KW-1185">Reference proteome</keyword>
<gene>
    <name evidence="2" type="ORF">ACFQMA_05375</name>
</gene>
<sequence length="105" mass="10694">MAHSGSDADAFVTRGRRPRSVARASRRLGLAMLGAAGPAILTAFLVAVTREGTAGPVAWVGEAMATPLLGGEGITWAFHVAAVTALAGVWVVGFALVVEGYFGVE</sequence>